<comment type="caution">
    <text evidence="2">The sequence shown here is derived from an EMBL/GenBank/DDBJ whole genome shotgun (WGS) entry which is preliminary data.</text>
</comment>
<dbReference type="Gene3D" id="3.30.70.100">
    <property type="match status" value="1"/>
</dbReference>
<protein>
    <submittedName>
        <fullName evidence="2">Antibiotic biosynthesis monooxygenase</fullName>
    </submittedName>
</protein>
<dbReference type="EMBL" id="BMOD01000001">
    <property type="protein sequence ID" value="GGJ21955.1"/>
    <property type="molecule type" value="Genomic_DNA"/>
</dbReference>
<dbReference type="RefSeq" id="WP_188999408.1">
    <property type="nucleotide sequence ID" value="NZ_BMOD01000001.1"/>
</dbReference>
<dbReference type="Proteomes" id="UP000632222">
    <property type="component" value="Unassembled WGS sequence"/>
</dbReference>
<keyword evidence="2" id="KW-0503">Monooxygenase</keyword>
<reference evidence="3" key="1">
    <citation type="journal article" date="2019" name="Int. J. Syst. Evol. Microbiol.">
        <title>The Global Catalogue of Microorganisms (GCM) 10K type strain sequencing project: providing services to taxonomists for standard genome sequencing and annotation.</title>
        <authorList>
            <consortium name="The Broad Institute Genomics Platform"/>
            <consortium name="The Broad Institute Genome Sequencing Center for Infectious Disease"/>
            <person name="Wu L."/>
            <person name="Ma J."/>
        </authorList>
    </citation>
    <scope>NUCLEOTIDE SEQUENCE [LARGE SCALE GENOMIC DNA]</scope>
    <source>
        <strain evidence="3">JCM 14370</strain>
    </source>
</reference>
<keyword evidence="2" id="KW-0560">Oxidoreductase</keyword>
<proteinExistence type="predicted"/>
<feature type="domain" description="ABM" evidence="1">
    <location>
        <begin position="2"/>
        <end position="97"/>
    </location>
</feature>
<dbReference type="PANTHER" id="PTHR34474">
    <property type="entry name" value="SIGNAL TRANSDUCTION PROTEIN TRAP"/>
    <property type="match status" value="1"/>
</dbReference>
<dbReference type="InterPro" id="IPR007138">
    <property type="entry name" value="ABM_dom"/>
</dbReference>
<dbReference type="SUPFAM" id="SSF54909">
    <property type="entry name" value="Dimeric alpha+beta barrel"/>
    <property type="match status" value="1"/>
</dbReference>
<dbReference type="Pfam" id="PF03992">
    <property type="entry name" value="ABM"/>
    <property type="match status" value="1"/>
</dbReference>
<accession>A0ABQ2CUH1</accession>
<keyword evidence="3" id="KW-1185">Reference proteome</keyword>
<evidence type="ECO:0000313" key="3">
    <source>
        <dbReference type="Proteomes" id="UP000632222"/>
    </source>
</evidence>
<dbReference type="InterPro" id="IPR050404">
    <property type="entry name" value="Heme-degrading_MO"/>
</dbReference>
<dbReference type="PROSITE" id="PS51725">
    <property type="entry name" value="ABM"/>
    <property type="match status" value="1"/>
</dbReference>
<dbReference type="PANTHER" id="PTHR34474:SF2">
    <property type="entry name" value="SIGNAL TRANSDUCTION PROTEIN TRAP"/>
    <property type="match status" value="1"/>
</dbReference>
<sequence length="103" mass="11793">MITVANRIFVNPEHAEQFEERFKNRARQVDQMPGFIRNVVLKPAKAGDPYVVLTFWESQEAFKAWTESDAFKQGHARSGTLPKEAFTGPNQLEIHEVISDSME</sequence>
<dbReference type="InterPro" id="IPR011008">
    <property type="entry name" value="Dimeric_a/b-barrel"/>
</dbReference>
<name>A0ABQ2CUH1_9DEIO</name>
<organism evidence="2 3">
    <name type="scientific">Deinococcus roseus</name>
    <dbReference type="NCBI Taxonomy" id="392414"/>
    <lineage>
        <taxon>Bacteria</taxon>
        <taxon>Thermotogati</taxon>
        <taxon>Deinococcota</taxon>
        <taxon>Deinococci</taxon>
        <taxon>Deinococcales</taxon>
        <taxon>Deinococcaceae</taxon>
        <taxon>Deinococcus</taxon>
    </lineage>
</organism>
<gene>
    <name evidence="2" type="ORF">GCM10008938_05270</name>
</gene>
<evidence type="ECO:0000259" key="1">
    <source>
        <dbReference type="PROSITE" id="PS51725"/>
    </source>
</evidence>
<evidence type="ECO:0000313" key="2">
    <source>
        <dbReference type="EMBL" id="GGJ21955.1"/>
    </source>
</evidence>
<dbReference type="GO" id="GO:0004497">
    <property type="term" value="F:monooxygenase activity"/>
    <property type="evidence" value="ECO:0007669"/>
    <property type="project" value="UniProtKB-KW"/>
</dbReference>